<reference evidence="10" key="1">
    <citation type="journal article" date="2021" name="bioRxiv">
        <title>Whole Genome Assembly and Annotation of Northern Wild Rice, Zizania palustris L., Supports a Whole Genome Duplication in the Zizania Genus.</title>
        <authorList>
            <person name="Haas M."/>
            <person name="Kono T."/>
            <person name="Macchietto M."/>
            <person name="Millas R."/>
            <person name="McGilp L."/>
            <person name="Shao M."/>
            <person name="Duquette J."/>
            <person name="Hirsch C.N."/>
            <person name="Kimball J."/>
        </authorList>
    </citation>
    <scope>NUCLEOTIDE SEQUENCE</scope>
    <source>
        <tissue evidence="10">Fresh leaf tissue</tissue>
    </source>
</reference>
<dbReference type="Pfam" id="PF13359">
    <property type="entry name" value="DDE_Tnp_4"/>
    <property type="match status" value="1"/>
</dbReference>
<protein>
    <recommendedName>
        <fullName evidence="12">DDE Tnp4 domain-containing protein</fullName>
    </recommendedName>
</protein>
<evidence type="ECO:0008006" key="12">
    <source>
        <dbReference type="Google" id="ProtNLM"/>
    </source>
</evidence>
<feature type="domain" description="DUF8040" evidence="9">
    <location>
        <begin position="6"/>
        <end position="85"/>
    </location>
</feature>
<evidence type="ECO:0000259" key="8">
    <source>
        <dbReference type="Pfam" id="PF13359"/>
    </source>
</evidence>
<dbReference type="GO" id="GO:0005634">
    <property type="term" value="C:nucleus"/>
    <property type="evidence" value="ECO:0007669"/>
    <property type="project" value="UniProtKB-SubCell"/>
</dbReference>
<keyword evidence="11" id="KW-1185">Reference proteome</keyword>
<evidence type="ECO:0000256" key="3">
    <source>
        <dbReference type="ARBA" id="ARBA00006958"/>
    </source>
</evidence>
<dbReference type="PANTHER" id="PTHR22930:SF280">
    <property type="entry name" value="OS11G0202600 PROTEIN"/>
    <property type="match status" value="1"/>
</dbReference>
<evidence type="ECO:0000256" key="2">
    <source>
        <dbReference type="ARBA" id="ARBA00004123"/>
    </source>
</evidence>
<dbReference type="GO" id="GO:0004518">
    <property type="term" value="F:nuclease activity"/>
    <property type="evidence" value="ECO:0007669"/>
    <property type="project" value="UniProtKB-KW"/>
</dbReference>
<evidence type="ECO:0000256" key="6">
    <source>
        <dbReference type="ARBA" id="ARBA00022801"/>
    </source>
</evidence>
<reference evidence="10" key="2">
    <citation type="submission" date="2021-02" db="EMBL/GenBank/DDBJ databases">
        <authorList>
            <person name="Kimball J.A."/>
            <person name="Haas M.W."/>
            <person name="Macchietto M."/>
            <person name="Kono T."/>
            <person name="Duquette J."/>
            <person name="Shao M."/>
        </authorList>
    </citation>
    <scope>NUCLEOTIDE SEQUENCE</scope>
    <source>
        <tissue evidence="10">Fresh leaf tissue</tissue>
    </source>
</reference>
<evidence type="ECO:0000256" key="1">
    <source>
        <dbReference type="ARBA" id="ARBA00001968"/>
    </source>
</evidence>
<comment type="caution">
    <text evidence="10">The sequence shown here is derived from an EMBL/GenBank/DDBJ whole genome shotgun (WGS) entry which is preliminary data.</text>
</comment>
<evidence type="ECO:0000313" key="10">
    <source>
        <dbReference type="EMBL" id="KAG8044629.1"/>
    </source>
</evidence>
<dbReference type="EMBL" id="JAAALK010000507">
    <property type="protein sequence ID" value="KAG8044629.1"/>
    <property type="molecule type" value="Genomic_DNA"/>
</dbReference>
<dbReference type="PANTHER" id="PTHR22930">
    <property type="match status" value="1"/>
</dbReference>
<sequence length="195" mass="22478">MRCFKHPRYFYKMFRMSPDIFMALHDLLVSSYGLTSSRNVTSIESLAMLLWIVGGPQSFSQAENRFERSTWTIHMKFKEVLKCLLKLGKDNIKPRDPTFSNEHDKLKEDRFWPHFKGAIGAIDGSHVEVTVPTDEVINYTCRHGYTSQNVLAICDFDMRFTFVVPGWLGSAHDTRILNHALANFPSFPVPPKGKY</sequence>
<feature type="domain" description="DDE Tnp4" evidence="8">
    <location>
        <begin position="122"/>
        <end position="179"/>
    </location>
</feature>
<organism evidence="10 11">
    <name type="scientific">Zizania palustris</name>
    <name type="common">Northern wild rice</name>
    <dbReference type="NCBI Taxonomy" id="103762"/>
    <lineage>
        <taxon>Eukaryota</taxon>
        <taxon>Viridiplantae</taxon>
        <taxon>Streptophyta</taxon>
        <taxon>Embryophyta</taxon>
        <taxon>Tracheophyta</taxon>
        <taxon>Spermatophyta</taxon>
        <taxon>Magnoliopsida</taxon>
        <taxon>Liliopsida</taxon>
        <taxon>Poales</taxon>
        <taxon>Poaceae</taxon>
        <taxon>BOP clade</taxon>
        <taxon>Oryzoideae</taxon>
        <taxon>Oryzeae</taxon>
        <taxon>Zizaniinae</taxon>
        <taxon>Zizania</taxon>
    </lineage>
</organism>
<dbReference type="Proteomes" id="UP000729402">
    <property type="component" value="Unassembled WGS sequence"/>
</dbReference>
<dbReference type="GO" id="GO:0016787">
    <property type="term" value="F:hydrolase activity"/>
    <property type="evidence" value="ECO:0007669"/>
    <property type="project" value="UniProtKB-KW"/>
</dbReference>
<gene>
    <name evidence="10" type="ORF">GUJ93_ZPchr0155g7012</name>
</gene>
<dbReference type="InterPro" id="IPR027806">
    <property type="entry name" value="HARBI1_dom"/>
</dbReference>
<keyword evidence="5" id="KW-0479">Metal-binding</keyword>
<evidence type="ECO:0000313" key="11">
    <source>
        <dbReference type="Proteomes" id="UP000729402"/>
    </source>
</evidence>
<keyword evidence="7" id="KW-0539">Nucleus</keyword>
<keyword evidence="6" id="KW-0378">Hydrolase</keyword>
<dbReference type="AlphaFoldDB" id="A0A8J5VHB8"/>
<comment type="similarity">
    <text evidence="3">Belongs to the HARBI1 family.</text>
</comment>
<dbReference type="InterPro" id="IPR045249">
    <property type="entry name" value="HARBI1-like"/>
</dbReference>
<evidence type="ECO:0000259" key="9">
    <source>
        <dbReference type="Pfam" id="PF26138"/>
    </source>
</evidence>
<evidence type="ECO:0000256" key="4">
    <source>
        <dbReference type="ARBA" id="ARBA00022722"/>
    </source>
</evidence>
<comment type="subcellular location">
    <subcellularLocation>
        <location evidence="2">Nucleus</location>
    </subcellularLocation>
</comment>
<keyword evidence="4" id="KW-0540">Nuclease</keyword>
<evidence type="ECO:0000256" key="7">
    <source>
        <dbReference type="ARBA" id="ARBA00023242"/>
    </source>
</evidence>
<dbReference type="OrthoDB" id="636868at2759"/>
<evidence type="ECO:0000256" key="5">
    <source>
        <dbReference type="ARBA" id="ARBA00022723"/>
    </source>
</evidence>
<proteinExistence type="inferred from homology"/>
<comment type="cofactor">
    <cofactor evidence="1">
        <name>a divalent metal cation</name>
        <dbReference type="ChEBI" id="CHEBI:60240"/>
    </cofactor>
</comment>
<dbReference type="InterPro" id="IPR058353">
    <property type="entry name" value="DUF8040"/>
</dbReference>
<dbReference type="GO" id="GO:0046872">
    <property type="term" value="F:metal ion binding"/>
    <property type="evidence" value="ECO:0007669"/>
    <property type="project" value="UniProtKB-KW"/>
</dbReference>
<dbReference type="Pfam" id="PF26138">
    <property type="entry name" value="DUF8040"/>
    <property type="match status" value="1"/>
</dbReference>
<accession>A0A8J5VHB8</accession>
<name>A0A8J5VHB8_ZIZPA</name>